<dbReference type="SUPFAM" id="SSF51445">
    <property type="entry name" value="(Trans)glycosidases"/>
    <property type="match status" value="1"/>
</dbReference>
<accession>A0ABM1KGQ8</accession>
<feature type="non-terminal residue" evidence="7">
    <location>
        <position position="207"/>
    </location>
</feature>
<dbReference type="PANTHER" id="PTHR12631">
    <property type="entry name" value="ALPHA-L-IDURONIDASE"/>
    <property type="match status" value="1"/>
</dbReference>
<dbReference type="PROSITE" id="PS01027">
    <property type="entry name" value="GLYCOSYL_HYDROL_F39"/>
    <property type="match status" value="1"/>
</dbReference>
<keyword evidence="4" id="KW-1133">Transmembrane helix</keyword>
<keyword evidence="2" id="KW-0378">Hydrolase</keyword>
<evidence type="ECO:0000259" key="5">
    <source>
        <dbReference type="Pfam" id="PF01229"/>
    </source>
</evidence>
<evidence type="ECO:0000313" key="7">
    <source>
        <dbReference type="RefSeq" id="XP_015272895.1"/>
    </source>
</evidence>
<dbReference type="InterPro" id="IPR000514">
    <property type="entry name" value="Glyco_hydro_39"/>
</dbReference>
<keyword evidence="4" id="KW-0812">Transmembrane</keyword>
<dbReference type="InterPro" id="IPR049166">
    <property type="entry name" value="GH39_cat"/>
</dbReference>
<reference evidence="7" key="1">
    <citation type="submission" date="2025-08" db="UniProtKB">
        <authorList>
            <consortium name="RefSeq"/>
        </authorList>
    </citation>
    <scope>IDENTIFICATION</scope>
</reference>
<dbReference type="InterPro" id="IPR051923">
    <property type="entry name" value="Glycosyl_Hydrolase_39"/>
</dbReference>
<evidence type="ECO:0000256" key="1">
    <source>
        <dbReference type="ARBA" id="ARBA00008875"/>
    </source>
</evidence>
<keyword evidence="6" id="KW-1185">Reference proteome</keyword>
<dbReference type="PRINTS" id="PR00745">
    <property type="entry name" value="GLHYDRLASE39"/>
</dbReference>
<gene>
    <name evidence="7" type="primary">LOC107115655</name>
</gene>
<keyword evidence="3" id="KW-0326">Glycosidase</keyword>
<dbReference type="Proteomes" id="UP000694871">
    <property type="component" value="Unplaced"/>
</dbReference>
<dbReference type="InterPro" id="IPR049165">
    <property type="entry name" value="GH39_as"/>
</dbReference>
<dbReference type="PANTHER" id="PTHR12631:SF8">
    <property type="entry name" value="ALPHA-L-IDURONIDASE"/>
    <property type="match status" value="1"/>
</dbReference>
<name>A0ABM1KGQ8_GEKJA</name>
<evidence type="ECO:0000256" key="4">
    <source>
        <dbReference type="SAM" id="Phobius"/>
    </source>
</evidence>
<evidence type="ECO:0000313" key="6">
    <source>
        <dbReference type="Proteomes" id="UP000694871"/>
    </source>
</evidence>
<evidence type="ECO:0000256" key="2">
    <source>
        <dbReference type="ARBA" id="ARBA00022801"/>
    </source>
</evidence>
<feature type="transmembrane region" description="Helical" evidence="4">
    <location>
        <begin position="23"/>
        <end position="44"/>
    </location>
</feature>
<dbReference type="Pfam" id="PF01229">
    <property type="entry name" value="Glyco_hydro_39"/>
    <property type="match status" value="1"/>
</dbReference>
<feature type="domain" description="Glycosyl hydrolases family 39 N-terminal catalytic" evidence="5">
    <location>
        <begin position="44"/>
        <end position="206"/>
    </location>
</feature>
<proteinExistence type="inferred from homology"/>
<comment type="similarity">
    <text evidence="1">Belongs to the glycosyl hydrolase 39 family.</text>
</comment>
<sequence length="207" mass="23753">MAEASQTGAGVFNIYVKFMQSHVAWSVVLLLGVITEVVLGALVLKVDVAQPQRELKHFWKSTGYCPPLPHNRADLFDLSKDQIVNLAYISSVPHNGIEQVRIHWLLELIRVGVTNGTLHYNFTSLDNFMDLLWENKLNPGFELMGSPSGYFTDFEDKHQVIRWKSLIAQLAKRYVERYGLEHVAKWNFETWNEPDHHDFDNVSVTAN</sequence>
<dbReference type="Gene3D" id="3.20.20.80">
    <property type="entry name" value="Glycosidases"/>
    <property type="match status" value="1"/>
</dbReference>
<evidence type="ECO:0000256" key="3">
    <source>
        <dbReference type="ARBA" id="ARBA00023295"/>
    </source>
</evidence>
<organism evidence="6 7">
    <name type="scientific">Gekko japonicus</name>
    <name type="common">Schlegel's Japanese gecko</name>
    <dbReference type="NCBI Taxonomy" id="146911"/>
    <lineage>
        <taxon>Eukaryota</taxon>
        <taxon>Metazoa</taxon>
        <taxon>Chordata</taxon>
        <taxon>Craniata</taxon>
        <taxon>Vertebrata</taxon>
        <taxon>Euteleostomi</taxon>
        <taxon>Lepidosauria</taxon>
        <taxon>Squamata</taxon>
        <taxon>Bifurcata</taxon>
        <taxon>Gekkota</taxon>
        <taxon>Gekkonidae</taxon>
        <taxon>Gekkoninae</taxon>
        <taxon>Gekko</taxon>
    </lineage>
</organism>
<keyword evidence="4" id="KW-0472">Membrane</keyword>
<dbReference type="InterPro" id="IPR017853">
    <property type="entry name" value="GH"/>
</dbReference>
<dbReference type="RefSeq" id="XP_015272895.1">
    <property type="nucleotide sequence ID" value="XM_015417409.1"/>
</dbReference>
<dbReference type="GeneID" id="107115655"/>
<protein>
    <submittedName>
        <fullName evidence="7">Alpha-L-iduronidase-like</fullName>
    </submittedName>
</protein>